<gene>
    <name evidence="1" type="ORF">NDU88_002544</name>
</gene>
<comment type="caution">
    <text evidence="1">The sequence shown here is derived from an EMBL/GenBank/DDBJ whole genome shotgun (WGS) entry which is preliminary data.</text>
</comment>
<proteinExistence type="predicted"/>
<organism evidence="1 2">
    <name type="scientific">Pleurodeles waltl</name>
    <name type="common">Iberian ribbed newt</name>
    <dbReference type="NCBI Taxonomy" id="8319"/>
    <lineage>
        <taxon>Eukaryota</taxon>
        <taxon>Metazoa</taxon>
        <taxon>Chordata</taxon>
        <taxon>Craniata</taxon>
        <taxon>Vertebrata</taxon>
        <taxon>Euteleostomi</taxon>
        <taxon>Amphibia</taxon>
        <taxon>Batrachia</taxon>
        <taxon>Caudata</taxon>
        <taxon>Salamandroidea</taxon>
        <taxon>Salamandridae</taxon>
        <taxon>Pleurodelinae</taxon>
        <taxon>Pleurodeles</taxon>
    </lineage>
</organism>
<dbReference type="AlphaFoldDB" id="A0AAV7MN06"/>
<accession>A0AAV7MN06</accession>
<evidence type="ECO:0000313" key="2">
    <source>
        <dbReference type="Proteomes" id="UP001066276"/>
    </source>
</evidence>
<dbReference type="Proteomes" id="UP001066276">
    <property type="component" value="Chromosome 9"/>
</dbReference>
<sequence>MIAPLNDLYPLSDGDFAPAEDRVLTLCGLHWASVPKRGWDVADPEWLELSLLAVERIAKERTPLMALEQAACLCLGWILSGL</sequence>
<reference evidence="1" key="1">
    <citation type="journal article" date="2022" name="bioRxiv">
        <title>Sequencing and chromosome-scale assembly of the giantPleurodeles waltlgenome.</title>
        <authorList>
            <person name="Brown T."/>
            <person name="Elewa A."/>
            <person name="Iarovenko S."/>
            <person name="Subramanian E."/>
            <person name="Araus A.J."/>
            <person name="Petzold A."/>
            <person name="Susuki M."/>
            <person name="Suzuki K.-i.T."/>
            <person name="Hayashi T."/>
            <person name="Toyoda A."/>
            <person name="Oliveira C."/>
            <person name="Osipova E."/>
            <person name="Leigh N.D."/>
            <person name="Simon A."/>
            <person name="Yun M.H."/>
        </authorList>
    </citation>
    <scope>NUCLEOTIDE SEQUENCE</scope>
    <source>
        <strain evidence="1">20211129_DDA</strain>
        <tissue evidence="1">Liver</tissue>
    </source>
</reference>
<name>A0AAV7MN06_PLEWA</name>
<keyword evidence="2" id="KW-1185">Reference proteome</keyword>
<protein>
    <submittedName>
        <fullName evidence="1">Uncharacterized protein</fullName>
    </submittedName>
</protein>
<dbReference type="EMBL" id="JANPWB010000013">
    <property type="protein sequence ID" value="KAJ1105136.1"/>
    <property type="molecule type" value="Genomic_DNA"/>
</dbReference>
<evidence type="ECO:0000313" key="1">
    <source>
        <dbReference type="EMBL" id="KAJ1105136.1"/>
    </source>
</evidence>